<dbReference type="AlphaFoldDB" id="A0A6D2HFX2"/>
<accession>A0A6D2HFX2</accession>
<proteinExistence type="predicted"/>
<dbReference type="Gene3D" id="1.25.40.10">
    <property type="entry name" value="Tetratricopeptide repeat domain"/>
    <property type="match status" value="1"/>
</dbReference>
<gene>
    <name evidence="1" type="ORF">MERR_LOCUS2157</name>
</gene>
<dbReference type="InterPro" id="IPR011990">
    <property type="entry name" value="TPR-like_helical_dom_sf"/>
</dbReference>
<reference evidence="1" key="1">
    <citation type="submission" date="2020-01" db="EMBL/GenBank/DDBJ databases">
        <authorList>
            <person name="Mishra B."/>
        </authorList>
    </citation>
    <scope>NUCLEOTIDE SEQUENCE [LARGE SCALE GENOMIC DNA]</scope>
</reference>
<keyword evidence="2" id="KW-1185">Reference proteome</keyword>
<evidence type="ECO:0000313" key="1">
    <source>
        <dbReference type="EMBL" id="CAA7014922.1"/>
    </source>
</evidence>
<comment type="caution">
    <text evidence="1">The sequence shown here is derived from an EMBL/GenBank/DDBJ whole genome shotgun (WGS) entry which is preliminary data.</text>
</comment>
<dbReference type="EMBL" id="CACVBM020000133">
    <property type="protein sequence ID" value="CAA7014922.1"/>
    <property type="molecule type" value="Genomic_DNA"/>
</dbReference>
<dbReference type="OrthoDB" id="9990610at2759"/>
<name>A0A6D2HFX2_9BRAS</name>
<protein>
    <submittedName>
        <fullName evidence="1">Uncharacterized protein</fullName>
    </submittedName>
</protein>
<evidence type="ECO:0000313" key="2">
    <source>
        <dbReference type="Proteomes" id="UP000467841"/>
    </source>
</evidence>
<dbReference type="Proteomes" id="UP000467841">
    <property type="component" value="Unassembled WGS sequence"/>
</dbReference>
<sequence>MRYNDVEPVVYNFTYLLKVCGDEANLRMGKEIHGLLVKSGFSLDLFAMTGLENMYEKRRQVHEALKYMCNGQTMKMAREGEPPCSARNFLHLAPLNVSWLR</sequence>
<organism evidence="1 2">
    <name type="scientific">Microthlaspi erraticum</name>
    <dbReference type="NCBI Taxonomy" id="1685480"/>
    <lineage>
        <taxon>Eukaryota</taxon>
        <taxon>Viridiplantae</taxon>
        <taxon>Streptophyta</taxon>
        <taxon>Embryophyta</taxon>
        <taxon>Tracheophyta</taxon>
        <taxon>Spermatophyta</taxon>
        <taxon>Magnoliopsida</taxon>
        <taxon>eudicotyledons</taxon>
        <taxon>Gunneridae</taxon>
        <taxon>Pentapetalae</taxon>
        <taxon>rosids</taxon>
        <taxon>malvids</taxon>
        <taxon>Brassicales</taxon>
        <taxon>Brassicaceae</taxon>
        <taxon>Coluteocarpeae</taxon>
        <taxon>Microthlaspi</taxon>
    </lineage>
</organism>